<evidence type="ECO:0000313" key="4">
    <source>
        <dbReference type="Proteomes" id="UP001151760"/>
    </source>
</evidence>
<dbReference type="InterPro" id="IPR054722">
    <property type="entry name" value="PolX-like_BBD"/>
</dbReference>
<dbReference type="InterPro" id="IPR001584">
    <property type="entry name" value="Integrase_cat-core"/>
</dbReference>
<evidence type="ECO:0000256" key="1">
    <source>
        <dbReference type="ARBA" id="ARBA00022670"/>
    </source>
</evidence>
<dbReference type="Pfam" id="PF22936">
    <property type="entry name" value="Pol_BBD"/>
    <property type="match status" value="1"/>
</dbReference>
<sequence length="466" mass="53577">MFHSFRVVDNREKLYMGNSATADIKGERDVILKMTFEKEPKLINVLYVLEIRKNLVSGWLLNKFDFRLVFESDKFVLSKNQMYVGKGYAVNGMFKLNVMIVKNDINKMNSPVYLNESSNVWHGRLGHVVRSDKGGEYVSSFADLCAKHGIRYEFIAPYSPQQNGIAKRKNHTLKEMVNVMLISSGLSQDMWGEAILTTTYFLNKIPRKEKEETPYELWMGRKPSYQYLQVNDKMIKSTKDMLKLKFDMKVMGLADVILRIKIIRTHNGLVLSQVHYVDKILNTHNARDSGLARTLTDTSTRSDLAYAVSRLSRYTSNPNDAHWKAMTRVLHYLRYSRDYGLHYDRYPAVIKGYNDANWTSDIKDYRSTSGYVFTLGGSLYLGSIPSKLAHITMYNRKSRHIRHRHNSIRQLLSTGVISIDYVKSKDNIADPLTKGLNRELVSKSSKGIGLKPLKENLTQLTGDPKI</sequence>
<dbReference type="SUPFAM" id="SSF53098">
    <property type="entry name" value="Ribonuclease H-like"/>
    <property type="match status" value="1"/>
</dbReference>
<dbReference type="PANTHER" id="PTHR42648:SF20">
    <property type="entry name" value="RNA-DIRECTED DNA POLYMERASE"/>
    <property type="match status" value="1"/>
</dbReference>
<dbReference type="InterPro" id="IPR012337">
    <property type="entry name" value="RNaseH-like_sf"/>
</dbReference>
<evidence type="ECO:0000313" key="3">
    <source>
        <dbReference type="EMBL" id="GJT10745.1"/>
    </source>
</evidence>
<dbReference type="PROSITE" id="PS50994">
    <property type="entry name" value="INTEGRASE"/>
    <property type="match status" value="1"/>
</dbReference>
<comment type="caution">
    <text evidence="3">The sequence shown here is derived from an EMBL/GenBank/DDBJ whole genome shotgun (WGS) entry which is preliminary data.</text>
</comment>
<reference evidence="3" key="2">
    <citation type="submission" date="2022-01" db="EMBL/GenBank/DDBJ databases">
        <authorList>
            <person name="Yamashiro T."/>
            <person name="Shiraishi A."/>
            <person name="Satake H."/>
            <person name="Nakayama K."/>
        </authorList>
    </citation>
    <scope>NUCLEOTIDE SEQUENCE</scope>
</reference>
<protein>
    <submittedName>
        <fullName evidence="3">Zinc finger, CCHC-type containing protein</fullName>
    </submittedName>
</protein>
<gene>
    <name evidence="3" type="ORF">Tco_0857787</name>
</gene>
<dbReference type="Proteomes" id="UP001151760">
    <property type="component" value="Unassembled WGS sequence"/>
</dbReference>
<keyword evidence="1" id="KW-0645">Protease</keyword>
<reference evidence="3" key="1">
    <citation type="journal article" date="2022" name="Int. J. Mol. Sci.">
        <title>Draft Genome of Tanacetum Coccineum: Genomic Comparison of Closely Related Tanacetum-Family Plants.</title>
        <authorList>
            <person name="Yamashiro T."/>
            <person name="Shiraishi A."/>
            <person name="Nakayama K."/>
            <person name="Satake H."/>
        </authorList>
    </citation>
    <scope>NUCLEOTIDE SEQUENCE</scope>
</reference>
<dbReference type="EMBL" id="BQNB010013011">
    <property type="protein sequence ID" value="GJT10745.1"/>
    <property type="molecule type" value="Genomic_DNA"/>
</dbReference>
<proteinExistence type="predicted"/>
<organism evidence="3 4">
    <name type="scientific">Tanacetum coccineum</name>
    <dbReference type="NCBI Taxonomy" id="301880"/>
    <lineage>
        <taxon>Eukaryota</taxon>
        <taxon>Viridiplantae</taxon>
        <taxon>Streptophyta</taxon>
        <taxon>Embryophyta</taxon>
        <taxon>Tracheophyta</taxon>
        <taxon>Spermatophyta</taxon>
        <taxon>Magnoliopsida</taxon>
        <taxon>eudicotyledons</taxon>
        <taxon>Gunneridae</taxon>
        <taxon>Pentapetalae</taxon>
        <taxon>asterids</taxon>
        <taxon>campanulids</taxon>
        <taxon>Asterales</taxon>
        <taxon>Asteraceae</taxon>
        <taxon>Asteroideae</taxon>
        <taxon>Anthemideae</taxon>
        <taxon>Anthemidinae</taxon>
        <taxon>Tanacetum</taxon>
    </lineage>
</organism>
<dbReference type="InterPro" id="IPR039537">
    <property type="entry name" value="Retrotran_Ty1/copia-like"/>
</dbReference>
<dbReference type="PANTHER" id="PTHR42648">
    <property type="entry name" value="TRANSPOSASE, PUTATIVE-RELATED"/>
    <property type="match status" value="1"/>
</dbReference>
<dbReference type="Gene3D" id="3.30.420.10">
    <property type="entry name" value="Ribonuclease H-like superfamily/Ribonuclease H"/>
    <property type="match status" value="1"/>
</dbReference>
<accession>A0ABQ5B7F6</accession>
<feature type="domain" description="Integrase catalytic" evidence="2">
    <location>
        <begin position="128"/>
        <end position="222"/>
    </location>
</feature>
<name>A0ABQ5B7F6_9ASTR</name>
<keyword evidence="4" id="KW-1185">Reference proteome</keyword>
<keyword evidence="1" id="KW-0378">Hydrolase</keyword>
<dbReference type="InterPro" id="IPR036397">
    <property type="entry name" value="RNaseH_sf"/>
</dbReference>
<dbReference type="CDD" id="cd09272">
    <property type="entry name" value="RNase_HI_RT_Ty1"/>
    <property type="match status" value="1"/>
</dbReference>
<evidence type="ECO:0000259" key="2">
    <source>
        <dbReference type="PROSITE" id="PS50994"/>
    </source>
</evidence>